<evidence type="ECO:0000256" key="3">
    <source>
        <dbReference type="ARBA" id="ARBA00022906"/>
    </source>
</evidence>
<evidence type="ECO:0000313" key="10">
    <source>
        <dbReference type="Proteomes" id="UP000019460"/>
    </source>
</evidence>
<dbReference type="InterPro" id="IPR027469">
    <property type="entry name" value="Cation_efflux_TMD_sf"/>
</dbReference>
<dbReference type="STRING" id="1249627.D779_0150"/>
<dbReference type="Pfam" id="PF01545">
    <property type="entry name" value="Cation_efflux"/>
    <property type="match status" value="1"/>
</dbReference>
<dbReference type="SUPFAM" id="SSF161111">
    <property type="entry name" value="Cation efflux protein transmembrane domain-like"/>
    <property type="match status" value="1"/>
</dbReference>
<protein>
    <submittedName>
        <fullName evidence="9">Cobalt-zinc-cadmium resistance protein CzcD</fullName>
    </submittedName>
</protein>
<comment type="caution">
    <text evidence="9">The sequence shown here is derived from an EMBL/GenBank/DDBJ whole genome shotgun (WGS) entry which is preliminary data.</text>
</comment>
<evidence type="ECO:0000256" key="2">
    <source>
        <dbReference type="ARBA" id="ARBA00022692"/>
    </source>
</evidence>
<reference evidence="9 10" key="1">
    <citation type="submission" date="2012-11" db="EMBL/GenBank/DDBJ databases">
        <title>Genome assembly of Thiorhodococcus sp. AK35.</title>
        <authorList>
            <person name="Nupur N."/>
            <person name="Khatri I."/>
            <person name="Subramanian S."/>
            <person name="Pinnaka A."/>
        </authorList>
    </citation>
    <scope>NUCLEOTIDE SEQUENCE [LARGE SCALE GENOMIC DNA]</scope>
    <source>
        <strain evidence="9 10">AK35</strain>
    </source>
</reference>
<dbReference type="GO" id="GO:0005385">
    <property type="term" value="F:zinc ion transmembrane transporter activity"/>
    <property type="evidence" value="ECO:0007669"/>
    <property type="project" value="TreeGrafter"/>
</dbReference>
<evidence type="ECO:0000259" key="8">
    <source>
        <dbReference type="Pfam" id="PF01545"/>
    </source>
</evidence>
<sequence length="250" mass="25242">MGAGCCDSVCSAPAMVGSRFRKALWVALIVNAAMFGVEVVGGLHAGSVSLLADAIDFAGDAANYGISLAVLSMGLLWRSRAALVKGLSMAVFGVFILGKIAWGALAGVPPEPVTMGLIAVLALLANAGVAFMLYAYREGDANQRSVWLCSRNDAIGNVAVLLAAAGVFGTGSAWPDLIVALVMAGLALSSGLAVVRHAREELRTASVPQTASPAVPAAVSIPLSALSSGSCPQQSGELGPMEAPHPSARS</sequence>
<dbReference type="Gene3D" id="1.20.1510.10">
    <property type="entry name" value="Cation efflux protein transmembrane domain"/>
    <property type="match status" value="1"/>
</dbReference>
<organism evidence="9 10">
    <name type="scientific">Imhoffiella purpurea</name>
    <dbReference type="NCBI Taxonomy" id="1249627"/>
    <lineage>
        <taxon>Bacteria</taxon>
        <taxon>Pseudomonadati</taxon>
        <taxon>Pseudomonadota</taxon>
        <taxon>Gammaproteobacteria</taxon>
        <taxon>Chromatiales</taxon>
        <taxon>Chromatiaceae</taxon>
        <taxon>Imhoffiella</taxon>
    </lineage>
</organism>
<evidence type="ECO:0000256" key="4">
    <source>
        <dbReference type="ARBA" id="ARBA00022989"/>
    </source>
</evidence>
<feature type="transmembrane region" description="Helical" evidence="7">
    <location>
        <begin position="154"/>
        <end position="171"/>
    </location>
</feature>
<keyword evidence="3" id="KW-0406">Ion transport</keyword>
<evidence type="ECO:0000256" key="1">
    <source>
        <dbReference type="ARBA" id="ARBA00004141"/>
    </source>
</evidence>
<feature type="domain" description="Cation efflux protein transmembrane" evidence="8">
    <location>
        <begin position="24"/>
        <end position="202"/>
    </location>
</feature>
<dbReference type="Proteomes" id="UP000019460">
    <property type="component" value="Unassembled WGS sequence"/>
</dbReference>
<accession>W9VA00</accession>
<keyword evidence="2 7" id="KW-0812">Transmembrane</keyword>
<gene>
    <name evidence="9" type="ORF">D779_0150</name>
</gene>
<evidence type="ECO:0000313" key="9">
    <source>
        <dbReference type="EMBL" id="EXJ16418.1"/>
    </source>
</evidence>
<feature type="transmembrane region" description="Helical" evidence="7">
    <location>
        <begin position="177"/>
        <end position="195"/>
    </location>
</feature>
<feature type="transmembrane region" description="Helical" evidence="7">
    <location>
        <begin position="114"/>
        <end position="134"/>
    </location>
</feature>
<keyword evidence="5 7" id="KW-0472">Membrane</keyword>
<feature type="region of interest" description="Disordered" evidence="6">
    <location>
        <begin position="227"/>
        <end position="250"/>
    </location>
</feature>
<name>W9VA00_9GAMM</name>
<dbReference type="PANTHER" id="PTHR11562">
    <property type="entry name" value="CATION EFFLUX PROTEIN/ ZINC TRANSPORTER"/>
    <property type="match status" value="1"/>
</dbReference>
<feature type="transmembrane region" description="Helical" evidence="7">
    <location>
        <begin position="89"/>
        <end position="108"/>
    </location>
</feature>
<dbReference type="GO" id="GO:0005886">
    <property type="term" value="C:plasma membrane"/>
    <property type="evidence" value="ECO:0007669"/>
    <property type="project" value="TreeGrafter"/>
</dbReference>
<keyword evidence="3" id="KW-0864">Zinc transport</keyword>
<feature type="compositionally biased region" description="Polar residues" evidence="6">
    <location>
        <begin position="227"/>
        <end position="236"/>
    </location>
</feature>
<dbReference type="PANTHER" id="PTHR11562:SF17">
    <property type="entry name" value="RE54080P-RELATED"/>
    <property type="match status" value="1"/>
</dbReference>
<feature type="transmembrane region" description="Helical" evidence="7">
    <location>
        <begin position="61"/>
        <end position="77"/>
    </location>
</feature>
<evidence type="ECO:0000256" key="5">
    <source>
        <dbReference type="ARBA" id="ARBA00023136"/>
    </source>
</evidence>
<evidence type="ECO:0000256" key="6">
    <source>
        <dbReference type="SAM" id="MobiDB-lite"/>
    </source>
</evidence>
<dbReference type="InterPro" id="IPR058533">
    <property type="entry name" value="Cation_efflux_TM"/>
</dbReference>
<dbReference type="EMBL" id="AONC01000011">
    <property type="protein sequence ID" value="EXJ16418.1"/>
    <property type="molecule type" value="Genomic_DNA"/>
</dbReference>
<evidence type="ECO:0000256" key="7">
    <source>
        <dbReference type="SAM" id="Phobius"/>
    </source>
</evidence>
<keyword evidence="3" id="KW-0862">Zinc</keyword>
<proteinExistence type="predicted"/>
<dbReference type="eggNOG" id="COG1230">
    <property type="taxonomic scope" value="Bacteria"/>
</dbReference>
<keyword evidence="3" id="KW-0813">Transport</keyword>
<feature type="transmembrane region" description="Helical" evidence="7">
    <location>
        <begin position="23"/>
        <end position="41"/>
    </location>
</feature>
<dbReference type="InterPro" id="IPR050681">
    <property type="entry name" value="CDF/SLC30A"/>
</dbReference>
<dbReference type="RefSeq" id="WP_081763312.1">
    <property type="nucleotide sequence ID" value="NZ_AONC01000011.1"/>
</dbReference>
<keyword evidence="4 7" id="KW-1133">Transmembrane helix</keyword>
<dbReference type="AlphaFoldDB" id="W9VA00"/>
<comment type="subcellular location">
    <subcellularLocation>
        <location evidence="1">Membrane</location>
        <topology evidence="1">Multi-pass membrane protein</topology>
    </subcellularLocation>
</comment>
<dbReference type="OrthoDB" id="9799649at2"/>
<dbReference type="PATRIC" id="fig|1249627.3.peg.776"/>
<keyword evidence="10" id="KW-1185">Reference proteome</keyword>